<organism evidence="1">
    <name type="scientific">Arundo donax</name>
    <name type="common">Giant reed</name>
    <name type="synonym">Donax arundinaceus</name>
    <dbReference type="NCBI Taxonomy" id="35708"/>
    <lineage>
        <taxon>Eukaryota</taxon>
        <taxon>Viridiplantae</taxon>
        <taxon>Streptophyta</taxon>
        <taxon>Embryophyta</taxon>
        <taxon>Tracheophyta</taxon>
        <taxon>Spermatophyta</taxon>
        <taxon>Magnoliopsida</taxon>
        <taxon>Liliopsida</taxon>
        <taxon>Poales</taxon>
        <taxon>Poaceae</taxon>
        <taxon>PACMAD clade</taxon>
        <taxon>Arundinoideae</taxon>
        <taxon>Arundineae</taxon>
        <taxon>Arundo</taxon>
    </lineage>
</organism>
<sequence>MHTEAVILHPGKHNHKMILWVQQSEVNSQHQSFKGEKHPDIIACDAFANTPSVPK</sequence>
<reference evidence="1" key="1">
    <citation type="submission" date="2014-09" db="EMBL/GenBank/DDBJ databases">
        <authorList>
            <person name="Magalhaes I.L.F."/>
            <person name="Oliveira U."/>
            <person name="Santos F.R."/>
            <person name="Vidigal T.H.D.A."/>
            <person name="Brescovit A.D."/>
            <person name="Santos A.J."/>
        </authorList>
    </citation>
    <scope>NUCLEOTIDE SEQUENCE</scope>
    <source>
        <tissue evidence="1">Shoot tissue taken approximately 20 cm above the soil surface</tissue>
    </source>
</reference>
<reference evidence="1" key="2">
    <citation type="journal article" date="2015" name="Data Brief">
        <title>Shoot transcriptome of the giant reed, Arundo donax.</title>
        <authorList>
            <person name="Barrero R.A."/>
            <person name="Guerrero F.D."/>
            <person name="Moolhuijzen P."/>
            <person name="Goolsby J.A."/>
            <person name="Tidwell J."/>
            <person name="Bellgard S.E."/>
            <person name="Bellgard M.I."/>
        </authorList>
    </citation>
    <scope>NUCLEOTIDE SEQUENCE</scope>
    <source>
        <tissue evidence="1">Shoot tissue taken approximately 20 cm above the soil surface</tissue>
    </source>
</reference>
<dbReference type="AlphaFoldDB" id="A0A0A9A466"/>
<evidence type="ECO:0000313" key="1">
    <source>
        <dbReference type="EMBL" id="JAD44713.1"/>
    </source>
</evidence>
<accession>A0A0A9A466</accession>
<protein>
    <submittedName>
        <fullName evidence="1">Uncharacterized protein</fullName>
    </submittedName>
</protein>
<proteinExistence type="predicted"/>
<dbReference type="EMBL" id="GBRH01253182">
    <property type="protein sequence ID" value="JAD44713.1"/>
    <property type="molecule type" value="Transcribed_RNA"/>
</dbReference>
<name>A0A0A9A466_ARUDO</name>